<keyword evidence="4" id="KW-1185">Reference proteome</keyword>
<dbReference type="AlphaFoldDB" id="A0A0D7BAZ0"/>
<protein>
    <submittedName>
        <fullName evidence="3">Uncharacterized protein</fullName>
    </submittedName>
</protein>
<feature type="region of interest" description="Disordered" evidence="1">
    <location>
        <begin position="1"/>
        <end position="97"/>
    </location>
</feature>
<feature type="compositionally biased region" description="Low complexity" evidence="1">
    <location>
        <begin position="7"/>
        <end position="32"/>
    </location>
</feature>
<keyword evidence="2" id="KW-1133">Transmembrane helix</keyword>
<proteinExistence type="predicted"/>
<dbReference type="Proteomes" id="UP000054007">
    <property type="component" value="Unassembled WGS sequence"/>
</dbReference>
<dbReference type="OrthoDB" id="3057032at2759"/>
<evidence type="ECO:0000256" key="2">
    <source>
        <dbReference type="SAM" id="Phobius"/>
    </source>
</evidence>
<evidence type="ECO:0000256" key="1">
    <source>
        <dbReference type="SAM" id="MobiDB-lite"/>
    </source>
</evidence>
<evidence type="ECO:0000313" key="3">
    <source>
        <dbReference type="EMBL" id="KIY67683.1"/>
    </source>
</evidence>
<feature type="compositionally biased region" description="Polar residues" evidence="1">
    <location>
        <begin position="79"/>
        <end position="88"/>
    </location>
</feature>
<reference evidence="3 4" key="1">
    <citation type="journal article" date="2015" name="Fungal Genet. Biol.">
        <title>Evolution of novel wood decay mechanisms in Agaricales revealed by the genome sequences of Fistulina hepatica and Cylindrobasidium torrendii.</title>
        <authorList>
            <person name="Floudas D."/>
            <person name="Held B.W."/>
            <person name="Riley R."/>
            <person name="Nagy L.G."/>
            <person name="Koehler G."/>
            <person name="Ransdell A.S."/>
            <person name="Younus H."/>
            <person name="Chow J."/>
            <person name="Chiniquy J."/>
            <person name="Lipzen A."/>
            <person name="Tritt A."/>
            <person name="Sun H."/>
            <person name="Haridas S."/>
            <person name="LaButti K."/>
            <person name="Ohm R.A."/>
            <person name="Kues U."/>
            <person name="Blanchette R.A."/>
            <person name="Grigoriev I.V."/>
            <person name="Minto R.E."/>
            <person name="Hibbett D.S."/>
        </authorList>
    </citation>
    <scope>NUCLEOTIDE SEQUENCE [LARGE SCALE GENOMIC DNA]</scope>
    <source>
        <strain evidence="3 4">FP15055 ss-10</strain>
    </source>
</reference>
<gene>
    <name evidence="3" type="ORF">CYLTODRAFT_422329</name>
</gene>
<keyword evidence="2" id="KW-0472">Membrane</keyword>
<keyword evidence="2" id="KW-0812">Transmembrane</keyword>
<name>A0A0D7BAZ0_9AGAR</name>
<dbReference type="STRING" id="1314674.A0A0D7BAZ0"/>
<organism evidence="3 4">
    <name type="scientific">Cylindrobasidium torrendii FP15055 ss-10</name>
    <dbReference type="NCBI Taxonomy" id="1314674"/>
    <lineage>
        <taxon>Eukaryota</taxon>
        <taxon>Fungi</taxon>
        <taxon>Dikarya</taxon>
        <taxon>Basidiomycota</taxon>
        <taxon>Agaricomycotina</taxon>
        <taxon>Agaricomycetes</taxon>
        <taxon>Agaricomycetidae</taxon>
        <taxon>Agaricales</taxon>
        <taxon>Marasmiineae</taxon>
        <taxon>Physalacriaceae</taxon>
        <taxon>Cylindrobasidium</taxon>
    </lineage>
</organism>
<evidence type="ECO:0000313" key="4">
    <source>
        <dbReference type="Proteomes" id="UP000054007"/>
    </source>
</evidence>
<accession>A0A0D7BAZ0</accession>
<feature type="compositionally biased region" description="Polar residues" evidence="1">
    <location>
        <begin position="42"/>
        <end position="51"/>
    </location>
</feature>
<feature type="transmembrane region" description="Helical" evidence="2">
    <location>
        <begin position="235"/>
        <end position="258"/>
    </location>
</feature>
<sequence>MSGTANSDSTAVASTSDSSSTSSSSAEEVVAVPPRPVFPTMRRTSLPTALQDSLPRHPSLVSLDTDPFLPDMSPPPSRPASTSLYVSSPLNPTARAPALPRRATFDFNRIASDEVRALSSPDPENGLPRRESMILYRFVDPAGVQRPESVYAGLDMPPSPPFVQGHKRVSTASSIDSLMSISADSKYPLVGGNVHSPGVVAYSFDPLADDGDGTEDWLFDEKGLKKKSKRAPRRWWNVAMLFLVVLGLLCILMIYPIVKFSNDKHNKHASEVHNPYINSTGQAEERPVDVDGNFNARRGVSERIQLKPASSAFGKFQPIDSVYLDPERVLLFEDTFDRTTAHDSDEALSRNEDDFWHLLPNAPQDSPHILQDGRLVLQLSGDVSRPALSLRTPLCLSHGYIEVAYSIEGHPSSMWMRYDSDEGVWLKMTINNISVKNLEDVCAYWIDAIRVWRTASDPSILCTSESITQDFDFTPLLN</sequence>
<dbReference type="EMBL" id="KN880520">
    <property type="protein sequence ID" value="KIY67683.1"/>
    <property type="molecule type" value="Genomic_DNA"/>
</dbReference>